<keyword evidence="10" id="KW-0175">Coiled coil</keyword>
<dbReference type="Gene3D" id="1.10.287.130">
    <property type="match status" value="1"/>
</dbReference>
<dbReference type="InterPro" id="IPR001789">
    <property type="entry name" value="Sig_transdc_resp-reg_receiver"/>
</dbReference>
<feature type="modified residue" description="4-aspartylphosphate" evidence="9">
    <location>
        <position position="622"/>
    </location>
</feature>
<evidence type="ECO:0000259" key="13">
    <source>
        <dbReference type="PROSITE" id="PS50112"/>
    </source>
</evidence>
<dbReference type="PRINTS" id="PR00344">
    <property type="entry name" value="BCTRLSENSOR"/>
</dbReference>
<dbReference type="CDD" id="cd00082">
    <property type="entry name" value="HisKA"/>
    <property type="match status" value="1"/>
</dbReference>
<keyword evidence="4" id="KW-0808">Transferase</keyword>
<reference evidence="14" key="2">
    <citation type="submission" date="2023-01" db="EMBL/GenBank/DDBJ databases">
        <title>Draft genome sequence of Sneathiella chinensis strain NBRC 103408.</title>
        <authorList>
            <person name="Sun Q."/>
            <person name="Mori K."/>
        </authorList>
    </citation>
    <scope>NUCLEOTIDE SEQUENCE</scope>
    <source>
        <strain evidence="14">NBRC 103408</strain>
    </source>
</reference>
<dbReference type="InterPro" id="IPR003594">
    <property type="entry name" value="HATPase_dom"/>
</dbReference>
<protein>
    <recommendedName>
        <fullName evidence="2">histidine kinase</fullName>
        <ecNumber evidence="2">2.7.13.3</ecNumber>
    </recommendedName>
</protein>
<dbReference type="Gene3D" id="3.30.565.10">
    <property type="entry name" value="Histidine kinase-like ATPase, C-terminal domain"/>
    <property type="match status" value="1"/>
</dbReference>
<dbReference type="SMART" id="SM00091">
    <property type="entry name" value="PAS"/>
    <property type="match status" value="2"/>
</dbReference>
<dbReference type="InterPro" id="IPR004358">
    <property type="entry name" value="Sig_transdc_His_kin-like_C"/>
</dbReference>
<evidence type="ECO:0000256" key="3">
    <source>
        <dbReference type="ARBA" id="ARBA00022553"/>
    </source>
</evidence>
<dbReference type="Proteomes" id="UP001161409">
    <property type="component" value="Unassembled WGS sequence"/>
</dbReference>
<dbReference type="Pfam" id="PF02518">
    <property type="entry name" value="HATPase_c"/>
    <property type="match status" value="1"/>
</dbReference>
<evidence type="ECO:0000256" key="5">
    <source>
        <dbReference type="ARBA" id="ARBA00022741"/>
    </source>
</evidence>
<dbReference type="PANTHER" id="PTHR43065:SF46">
    <property type="entry name" value="C4-DICARBOXYLATE TRANSPORT SENSOR PROTEIN DCTB"/>
    <property type="match status" value="1"/>
</dbReference>
<sequence length="698" mass="77712">MKKTPDQNPTPSPDNQIEALQQEIATLKKNNRDLERELELVRLQGRLDRAPHVTGHALHRLTLENAFNLLQICPFPILVTGHPGGEVLFANDILCRGIQIKPEDLIGLNSHTFYKSQFEHDSLMVEVLANGYAFNKTIRFQINEHQMFDTVLFIQLMEIDGYSVAVSALMDITNHIEVQRQLRESEERHRLVVENAPEAIVLWNSSLKTVMTANKSAVDLFGYTHDDFLTIDLTNLSPEFQKGATKSSTLFRKYMRQALSGDIPVFEWEFLCKDGKKFLCEVRFIAYELNGVTFVQSSIIEIGEKRKLEAQLQRHQRLQVLGRLTGGIAHDFNNILAVISGHTELLEEKYRDEDAQTLRMLDKVLSASQRGGQLTQKLLAYSRNQPMMPKLIDTNREIRDLASILQSQLGPAISLVLKCEADTGPCRVDPVRLESVLLNLCLNAKDSMPGGGTLTITTGNVTLDDDYAAGEPDLTAGDYILITVTDTGEGIADADIDHVFDPFFTTEDFGQKSGMGLSMVFGFAKQSSGHVSIYSEIGHGTVVRLYLPRQGADQEAAEKAPLPSPRLHPQQTILLVEDNPDIRVLTLAMLRSMNYTVLEAASGETALAILSATTGINLLITDFILEGDMNGEDIASAARKQDPDLPVLYISGYPRDVLENHATLDADATVLQKPFRKNDLSDKILETLSKATLMPRRT</sequence>
<evidence type="ECO:0000259" key="12">
    <source>
        <dbReference type="PROSITE" id="PS50110"/>
    </source>
</evidence>
<keyword evidence="8" id="KW-0902">Two-component regulatory system</keyword>
<evidence type="ECO:0000256" key="1">
    <source>
        <dbReference type="ARBA" id="ARBA00000085"/>
    </source>
</evidence>
<evidence type="ECO:0000256" key="10">
    <source>
        <dbReference type="SAM" id="Coils"/>
    </source>
</evidence>
<evidence type="ECO:0000256" key="8">
    <source>
        <dbReference type="ARBA" id="ARBA00023012"/>
    </source>
</evidence>
<feature type="domain" description="Histidine kinase" evidence="11">
    <location>
        <begin position="327"/>
        <end position="551"/>
    </location>
</feature>
<dbReference type="InterPro" id="IPR000014">
    <property type="entry name" value="PAS"/>
</dbReference>
<proteinExistence type="predicted"/>
<dbReference type="SMART" id="SM00387">
    <property type="entry name" value="HATPase_c"/>
    <property type="match status" value="1"/>
</dbReference>
<evidence type="ECO:0000256" key="9">
    <source>
        <dbReference type="PROSITE-ProRule" id="PRU00169"/>
    </source>
</evidence>
<gene>
    <name evidence="14" type="ORF">GCM10007924_08000</name>
</gene>
<organism evidence="14 15">
    <name type="scientific">Sneathiella chinensis</name>
    <dbReference type="NCBI Taxonomy" id="349750"/>
    <lineage>
        <taxon>Bacteria</taxon>
        <taxon>Pseudomonadati</taxon>
        <taxon>Pseudomonadota</taxon>
        <taxon>Alphaproteobacteria</taxon>
        <taxon>Sneathiellales</taxon>
        <taxon>Sneathiellaceae</taxon>
        <taxon>Sneathiella</taxon>
    </lineage>
</organism>
<accession>A0ABQ5U136</accession>
<dbReference type="Pfam" id="PF00512">
    <property type="entry name" value="HisKA"/>
    <property type="match status" value="1"/>
</dbReference>
<evidence type="ECO:0000256" key="2">
    <source>
        <dbReference type="ARBA" id="ARBA00012438"/>
    </source>
</evidence>
<dbReference type="PANTHER" id="PTHR43065">
    <property type="entry name" value="SENSOR HISTIDINE KINASE"/>
    <property type="match status" value="1"/>
</dbReference>
<dbReference type="InterPro" id="IPR036890">
    <property type="entry name" value="HATPase_C_sf"/>
</dbReference>
<dbReference type="InterPro" id="IPR003661">
    <property type="entry name" value="HisK_dim/P_dom"/>
</dbReference>
<dbReference type="InterPro" id="IPR011006">
    <property type="entry name" value="CheY-like_superfamily"/>
</dbReference>
<keyword evidence="15" id="KW-1185">Reference proteome</keyword>
<keyword evidence="3 9" id="KW-0597">Phosphoprotein</keyword>
<dbReference type="SUPFAM" id="SSF52172">
    <property type="entry name" value="CheY-like"/>
    <property type="match status" value="1"/>
</dbReference>
<dbReference type="EC" id="2.7.13.3" evidence="2"/>
<feature type="domain" description="Response regulatory" evidence="12">
    <location>
        <begin position="572"/>
        <end position="688"/>
    </location>
</feature>
<dbReference type="Pfam" id="PF00072">
    <property type="entry name" value="Response_reg"/>
    <property type="match status" value="1"/>
</dbReference>
<comment type="caution">
    <text evidence="14">The sequence shown here is derived from an EMBL/GenBank/DDBJ whole genome shotgun (WGS) entry which is preliminary data.</text>
</comment>
<dbReference type="PROSITE" id="PS50110">
    <property type="entry name" value="RESPONSE_REGULATORY"/>
    <property type="match status" value="1"/>
</dbReference>
<dbReference type="InterPro" id="IPR005467">
    <property type="entry name" value="His_kinase_dom"/>
</dbReference>
<feature type="coiled-coil region" evidence="10">
    <location>
        <begin position="17"/>
        <end position="44"/>
    </location>
</feature>
<dbReference type="InterPro" id="IPR036097">
    <property type="entry name" value="HisK_dim/P_sf"/>
</dbReference>
<dbReference type="SUPFAM" id="SSF47384">
    <property type="entry name" value="Homodimeric domain of signal transducing histidine kinase"/>
    <property type="match status" value="1"/>
</dbReference>
<evidence type="ECO:0000256" key="4">
    <source>
        <dbReference type="ARBA" id="ARBA00022679"/>
    </source>
</evidence>
<dbReference type="SUPFAM" id="SSF55874">
    <property type="entry name" value="ATPase domain of HSP90 chaperone/DNA topoisomerase II/histidine kinase"/>
    <property type="match status" value="1"/>
</dbReference>
<comment type="catalytic activity">
    <reaction evidence="1">
        <text>ATP + protein L-histidine = ADP + protein N-phospho-L-histidine.</text>
        <dbReference type="EC" id="2.7.13.3"/>
    </reaction>
</comment>
<dbReference type="Pfam" id="PF13426">
    <property type="entry name" value="PAS_9"/>
    <property type="match status" value="2"/>
</dbReference>
<dbReference type="SMART" id="SM00448">
    <property type="entry name" value="REC"/>
    <property type="match status" value="1"/>
</dbReference>
<dbReference type="EMBL" id="BSNF01000001">
    <property type="protein sequence ID" value="GLQ05579.1"/>
    <property type="molecule type" value="Genomic_DNA"/>
</dbReference>
<dbReference type="RefSeq" id="WP_169559567.1">
    <property type="nucleotide sequence ID" value="NZ_BSNF01000001.1"/>
</dbReference>
<keyword evidence="5" id="KW-0547">Nucleotide-binding</keyword>
<dbReference type="NCBIfam" id="TIGR00229">
    <property type="entry name" value="sensory_box"/>
    <property type="match status" value="1"/>
</dbReference>
<dbReference type="PROSITE" id="PS50112">
    <property type="entry name" value="PAS"/>
    <property type="match status" value="1"/>
</dbReference>
<evidence type="ECO:0000259" key="11">
    <source>
        <dbReference type="PROSITE" id="PS50109"/>
    </source>
</evidence>
<evidence type="ECO:0000256" key="7">
    <source>
        <dbReference type="ARBA" id="ARBA00022840"/>
    </source>
</evidence>
<evidence type="ECO:0000313" key="15">
    <source>
        <dbReference type="Proteomes" id="UP001161409"/>
    </source>
</evidence>
<evidence type="ECO:0000313" key="14">
    <source>
        <dbReference type="EMBL" id="GLQ05579.1"/>
    </source>
</evidence>
<reference evidence="14" key="1">
    <citation type="journal article" date="2014" name="Int. J. Syst. Evol. Microbiol.">
        <title>Complete genome of a new Firmicutes species belonging to the dominant human colonic microbiota ('Ruminococcus bicirculans') reveals two chromosomes and a selective capacity to utilize plant glucans.</title>
        <authorList>
            <consortium name="NISC Comparative Sequencing Program"/>
            <person name="Wegmann U."/>
            <person name="Louis P."/>
            <person name="Goesmann A."/>
            <person name="Henrissat B."/>
            <person name="Duncan S.H."/>
            <person name="Flint H.J."/>
        </authorList>
    </citation>
    <scope>NUCLEOTIDE SEQUENCE</scope>
    <source>
        <strain evidence="14">NBRC 103408</strain>
    </source>
</reference>
<dbReference type="CDD" id="cd00130">
    <property type="entry name" value="PAS"/>
    <property type="match status" value="1"/>
</dbReference>
<dbReference type="Gene3D" id="3.40.50.2300">
    <property type="match status" value="1"/>
</dbReference>
<keyword evidence="6" id="KW-0418">Kinase</keyword>
<dbReference type="SMART" id="SM00388">
    <property type="entry name" value="HisKA"/>
    <property type="match status" value="1"/>
</dbReference>
<evidence type="ECO:0000256" key="6">
    <source>
        <dbReference type="ARBA" id="ARBA00022777"/>
    </source>
</evidence>
<name>A0ABQ5U136_9PROT</name>
<dbReference type="InterPro" id="IPR035965">
    <property type="entry name" value="PAS-like_dom_sf"/>
</dbReference>
<keyword evidence="7" id="KW-0067">ATP-binding</keyword>
<dbReference type="Gene3D" id="3.30.450.20">
    <property type="entry name" value="PAS domain"/>
    <property type="match status" value="2"/>
</dbReference>
<dbReference type="PROSITE" id="PS50109">
    <property type="entry name" value="HIS_KIN"/>
    <property type="match status" value="1"/>
</dbReference>
<feature type="domain" description="PAS" evidence="13">
    <location>
        <begin position="185"/>
        <end position="262"/>
    </location>
</feature>
<dbReference type="SUPFAM" id="SSF55785">
    <property type="entry name" value="PYP-like sensor domain (PAS domain)"/>
    <property type="match status" value="2"/>
</dbReference>